<organism evidence="2 3">
    <name type="scientific">Neglectibacter timonensis</name>
    <dbReference type="NCBI Taxonomy" id="1776382"/>
    <lineage>
        <taxon>Bacteria</taxon>
        <taxon>Bacillati</taxon>
        <taxon>Bacillota</taxon>
        <taxon>Clostridia</taxon>
        <taxon>Eubacteriales</taxon>
        <taxon>Oscillospiraceae</taxon>
        <taxon>Neglectibacter</taxon>
    </lineage>
</organism>
<accession>A0ABT1RWR8</accession>
<dbReference type="Pfam" id="PF13508">
    <property type="entry name" value="Acetyltransf_7"/>
    <property type="match status" value="1"/>
</dbReference>
<dbReference type="PROSITE" id="PS51186">
    <property type="entry name" value="GNAT"/>
    <property type="match status" value="2"/>
</dbReference>
<comment type="caution">
    <text evidence="2">The sequence shown here is derived from an EMBL/GenBank/DDBJ whole genome shotgun (WGS) entry which is preliminary data.</text>
</comment>
<dbReference type="RefSeq" id="WP_147578592.1">
    <property type="nucleotide sequence ID" value="NZ_CABKVV010000014.1"/>
</dbReference>
<evidence type="ECO:0000313" key="2">
    <source>
        <dbReference type="EMBL" id="MCQ4839127.1"/>
    </source>
</evidence>
<dbReference type="Gene3D" id="3.40.630.30">
    <property type="match status" value="2"/>
</dbReference>
<dbReference type="EMBL" id="JANFZH010000006">
    <property type="protein sequence ID" value="MCQ4839127.1"/>
    <property type="molecule type" value="Genomic_DNA"/>
</dbReference>
<dbReference type="InterPro" id="IPR000182">
    <property type="entry name" value="GNAT_dom"/>
</dbReference>
<dbReference type="InterPro" id="IPR016181">
    <property type="entry name" value="Acyl_CoA_acyltransferase"/>
</dbReference>
<dbReference type="Pfam" id="PF00583">
    <property type="entry name" value="Acetyltransf_1"/>
    <property type="match status" value="1"/>
</dbReference>
<dbReference type="CDD" id="cd04301">
    <property type="entry name" value="NAT_SF"/>
    <property type="match status" value="2"/>
</dbReference>
<keyword evidence="3" id="KW-1185">Reference proteome</keyword>
<evidence type="ECO:0000313" key="3">
    <source>
        <dbReference type="Proteomes" id="UP001524473"/>
    </source>
</evidence>
<reference evidence="2 3" key="1">
    <citation type="submission" date="2022-06" db="EMBL/GenBank/DDBJ databases">
        <title>Isolation of gut microbiota from human fecal samples.</title>
        <authorList>
            <person name="Pamer E.G."/>
            <person name="Barat B."/>
            <person name="Waligurski E."/>
            <person name="Medina S."/>
            <person name="Paddock L."/>
            <person name="Mostad J."/>
        </authorList>
    </citation>
    <scope>NUCLEOTIDE SEQUENCE [LARGE SCALE GENOMIC DNA]</scope>
    <source>
        <strain evidence="2 3">DFI.9.73</strain>
    </source>
</reference>
<dbReference type="GeneID" id="90533115"/>
<feature type="domain" description="N-acetyltransferase" evidence="1">
    <location>
        <begin position="1"/>
        <end position="146"/>
    </location>
</feature>
<dbReference type="Proteomes" id="UP001524473">
    <property type="component" value="Unassembled WGS sequence"/>
</dbReference>
<gene>
    <name evidence="2" type="ORF">NE695_04270</name>
</gene>
<dbReference type="SUPFAM" id="SSF55729">
    <property type="entry name" value="Acyl-CoA N-acyltransferases (Nat)"/>
    <property type="match status" value="2"/>
</dbReference>
<protein>
    <submittedName>
        <fullName evidence="2">GNAT family N-acetyltransferase</fullName>
    </submittedName>
</protein>
<dbReference type="PANTHER" id="PTHR43617">
    <property type="entry name" value="L-AMINO ACID N-ACETYLTRANSFERASE"/>
    <property type="match status" value="1"/>
</dbReference>
<dbReference type="PANTHER" id="PTHR43617:SF34">
    <property type="entry name" value="PUTATIVE-RELATED"/>
    <property type="match status" value="1"/>
</dbReference>
<sequence length="283" mass="31684">MSPDINDIFALYLKCFPDYPVSKEAFCNLLQLETAEILSDFNANKLIGFSIVRENTISLLCVDPFYRAKGVGSRLLQKSETAIAGQNFKHIILGRGKHYLLQGVPAEPTEISRFFQKRGYSAEWTSADMNLCLNHFSALALDIPPAPETVVFRFATEKDSVLLLNAVQKAEPAWKDFFISPSEPILIAFHAGEIAGFEFLSPKGGRFVKPESRTGSIGCVGVVPEERKKGIGRQLVSKGAEWLKLQGCMNIELRYVALVDWYQKIGFEVIRRQWMGEKDLSAV</sequence>
<dbReference type="InterPro" id="IPR050276">
    <property type="entry name" value="MshD_Acetyltransferase"/>
</dbReference>
<name>A0ABT1RWR8_9FIRM</name>
<feature type="domain" description="N-acetyltransferase" evidence="1">
    <location>
        <begin position="150"/>
        <end position="283"/>
    </location>
</feature>
<evidence type="ECO:0000259" key="1">
    <source>
        <dbReference type="PROSITE" id="PS51186"/>
    </source>
</evidence>
<proteinExistence type="predicted"/>